<dbReference type="GO" id="GO:0003676">
    <property type="term" value="F:nucleic acid binding"/>
    <property type="evidence" value="ECO:0007669"/>
    <property type="project" value="InterPro"/>
</dbReference>
<evidence type="ECO:0000256" key="1">
    <source>
        <dbReference type="ARBA" id="ARBA00012493"/>
    </source>
</evidence>
<dbReference type="GO" id="GO:0016787">
    <property type="term" value="F:hydrolase activity"/>
    <property type="evidence" value="ECO:0007669"/>
    <property type="project" value="UniProtKB-KW"/>
</dbReference>
<dbReference type="InterPro" id="IPR050951">
    <property type="entry name" value="Retrovirus_Pol_polyprotein"/>
</dbReference>
<dbReference type="GO" id="GO:0004519">
    <property type="term" value="F:endonuclease activity"/>
    <property type="evidence" value="ECO:0007669"/>
    <property type="project" value="UniProtKB-KW"/>
</dbReference>
<keyword evidence="4" id="KW-0540">Nuclease</keyword>
<dbReference type="InterPro" id="IPR005162">
    <property type="entry name" value="Retrotrans_gag_dom"/>
</dbReference>
<dbReference type="InterPro" id="IPR001584">
    <property type="entry name" value="Integrase_cat-core"/>
</dbReference>
<dbReference type="Gene3D" id="1.10.340.70">
    <property type="match status" value="1"/>
</dbReference>
<dbReference type="EC" id="2.7.7.49" evidence="1"/>
<evidence type="ECO:0000256" key="3">
    <source>
        <dbReference type="ARBA" id="ARBA00022695"/>
    </source>
</evidence>
<evidence type="ECO:0000256" key="6">
    <source>
        <dbReference type="ARBA" id="ARBA00022801"/>
    </source>
</evidence>
<reference evidence="11" key="3">
    <citation type="submission" date="2006-07" db="EMBL/GenBank/DDBJ databases">
        <authorList>
            <person name="Buell R."/>
        </authorList>
    </citation>
    <scope>NUCLEOTIDE SEQUENCE</scope>
</reference>
<dbReference type="Gene3D" id="3.30.420.10">
    <property type="entry name" value="Ribonuclease H-like superfamily/Ribonuclease H"/>
    <property type="match status" value="1"/>
</dbReference>
<dbReference type="Pfam" id="PF17917">
    <property type="entry name" value="RT_RNaseH"/>
    <property type="match status" value="1"/>
</dbReference>
<evidence type="ECO:0000313" key="11">
    <source>
        <dbReference type="EMBL" id="AAP55181.2"/>
    </source>
</evidence>
<dbReference type="PROSITE" id="PS50994">
    <property type="entry name" value="INTEGRASE"/>
    <property type="match status" value="1"/>
</dbReference>
<keyword evidence="5" id="KW-0255">Endonuclease</keyword>
<dbReference type="CDD" id="cd09274">
    <property type="entry name" value="RNase_HI_RT_Ty3"/>
    <property type="match status" value="1"/>
</dbReference>
<sequence>MTLTRARNNERADSLLEPIELTILITNAAQATLPAGSGGIFGNAAPLHHRVALVPCSFTTRSALSKKGVEEGVVIQSAAYAAQRRLHVHSLGGPSVPDHRAKEGDYGGIGKRIFSFPVKEVPTSKEQVIVRECDPEEDKDKRREPSIEKAEEAGRQAEDLGRHPARLRRPNTKSEVGFGCFGGEKSTKVSAPSIWLAKFGEHVRDYGPKLAMDLDAKFDLLFKTIADNEKKRMEAEERTRADYLELKKTVEGRIPAMEKKVEELGESLQSLSTKVEQLEGNTMRQVKFEPFSAASASGVQGGAKEEQFGGVAGMFTPNGTPEKFSPSPIPFNCDSASPTFGNGMGTMNLSSAIPPMTCPQFTGDNPQMWKSNCEQYFDVYGILPVHWVKIATLNFSGNAAFWFQSVRNQMSGISWVSLCDLVCSRFFKDRQQALIRQWFHIKQEGSVSEYVEKFDSLMHQLLAYYNSLLPVYFVTKFIEGLRSDIRMVVLVQRPQDLDSTCSVALLQEEAMEGVKFQGYKRPNNSVMIRNNSPAPIVGQASTPQKIFSPQITEDRRGTEAARARDDRLSALKSYRRSKGLCFTCGEKWEQEIDEVGDLMSISQQAVWGTESSRSIRLIGWVQGTELLMLIDSGSTHSFMDETVGSKMVGVSPLRKPLSVQLADGGSLLCSHEIANCKWWMQGHSFSSNFRLLNLGGYDIILGMDWLEQFSPMQVDWSQKWMEIQVNNQPVRLQGITSQTNSCNAISAEQCLGMARKGSILYLVQLTSSVSEICDTMPEAVHNLLLKFQDVFSEPTELPPKRYCDHSIPLVPVATPVNLRPYRFNPALKDEIEKQISDMLKSGVIQPSHSAFSSPALLVKKKDGTWRLVIDYRKLNAITIKGTYPMPIIDELLDELSQAKWFSKLDLRDGYHQIRMAPALPDFKKVFIVETDASEAGIGAMLSQDNHPIAFISKALGPRTKGLSTYEKECMAILMAVDQWRSYLQLGEFIILIDHHSLMHLSDQRKGTSNAAADALSRKFQDDNSELYHISSSTPLWLQEVTKGKHFSLSAGLLKYKGRVWIGNNDNLQLQLMSALHDSPIGGHSGFLVTYRKIKQLFAWPNMKKMVKTFVHQCQVCLQAKPDRAKYPGLLKPLPVPEGAWQTISLDFNEGLPRSEHSDCILVVVDKFSKYSHFLPLAHPFLALSVAKLFMKNIFKLHGLPLVIIFFRDKVFTSQLWEHLFEGAGTKLHFSSAYHPQSDGQTERVNQCLEIYLRCFVHSVPSKWAAWLHLAEYWYNTSYHSAIHATPFEVLYGHPPNHFGIGISDCSIPEMDTWFKEKKLMQQLVQQHLHRAQQQMKHFADKKRSFRTFAIGDWFPLHILDRRLAKKEEATWEDMEDLRSRFPAALAWGQANFQGEGLVRKCDPEEDKDKRREPSIEKAKEAGRQAEDLGLSFSSSEEAQYQGPRPRLGCVSHLLACELA</sequence>
<keyword evidence="6" id="KW-0378">Hydrolase</keyword>
<keyword evidence="3" id="KW-0548">Nucleotidyltransferase</keyword>
<dbReference type="Gene3D" id="3.30.70.270">
    <property type="match status" value="1"/>
</dbReference>
<dbReference type="SUPFAM" id="SSF53098">
    <property type="entry name" value="Ribonuclease H-like"/>
    <property type="match status" value="1"/>
</dbReference>
<evidence type="ECO:0000256" key="5">
    <source>
        <dbReference type="ARBA" id="ARBA00022759"/>
    </source>
</evidence>
<keyword evidence="8" id="KW-0175">Coiled coil</keyword>
<evidence type="ECO:0000259" key="10">
    <source>
        <dbReference type="PROSITE" id="PS50994"/>
    </source>
</evidence>
<feature type="coiled-coil region" evidence="8">
    <location>
        <begin position="226"/>
        <end position="281"/>
    </location>
</feature>
<dbReference type="InterPro" id="IPR043502">
    <property type="entry name" value="DNA/RNA_pol_sf"/>
</dbReference>
<feature type="compositionally biased region" description="Basic and acidic residues" evidence="9">
    <location>
        <begin position="1398"/>
        <end position="1426"/>
    </location>
</feature>
<dbReference type="EMBL" id="DP000086">
    <property type="protein sequence ID" value="AAP55181.2"/>
    <property type="molecule type" value="Genomic_DNA"/>
</dbReference>
<dbReference type="InterPro" id="IPR041373">
    <property type="entry name" value="RT_RNaseH"/>
</dbReference>
<organism evidence="11">
    <name type="scientific">Oryza sativa subsp. japonica</name>
    <name type="common">Rice</name>
    <dbReference type="NCBI Taxonomy" id="39947"/>
    <lineage>
        <taxon>Eukaryota</taxon>
        <taxon>Viridiplantae</taxon>
        <taxon>Streptophyta</taxon>
        <taxon>Embryophyta</taxon>
        <taxon>Tracheophyta</taxon>
        <taxon>Spermatophyta</taxon>
        <taxon>Magnoliopsida</taxon>
        <taxon>Liliopsida</taxon>
        <taxon>Poales</taxon>
        <taxon>Poaceae</taxon>
        <taxon>BOP clade</taxon>
        <taxon>Oryzoideae</taxon>
        <taxon>Oryzeae</taxon>
        <taxon>Oryzinae</taxon>
        <taxon>Oryza</taxon>
        <taxon>Oryza sativa</taxon>
    </lineage>
</organism>
<reference evidence="11" key="1">
    <citation type="journal article" date="2003" name="Science">
        <title>In-depth view of structure, activity, and evolution of rice chromosome 10.</title>
        <authorList>
            <consortium name="Rice Chromosome 10 Sequencing Consortium"/>
        </authorList>
    </citation>
    <scope>NUCLEOTIDE SEQUENCE [LARGE SCALE GENOMIC DNA]</scope>
</reference>
<dbReference type="GO" id="GO:0003964">
    <property type="term" value="F:RNA-directed DNA polymerase activity"/>
    <property type="evidence" value="ECO:0007669"/>
    <property type="project" value="UniProtKB-KW"/>
</dbReference>
<dbReference type="InterPro" id="IPR012337">
    <property type="entry name" value="RNaseH-like_sf"/>
</dbReference>
<evidence type="ECO:0000256" key="8">
    <source>
        <dbReference type="SAM" id="Coils"/>
    </source>
</evidence>
<feature type="region of interest" description="Disordered" evidence="9">
    <location>
        <begin position="131"/>
        <end position="171"/>
    </location>
</feature>
<keyword evidence="2" id="KW-0808">Transferase</keyword>
<reference evidence="11" key="2">
    <citation type="submission" date="2003-05" db="EMBL/GenBank/DDBJ databases">
        <authorList>
            <person name="Buell C.R."/>
            <person name="Wing R.A."/>
            <person name="McCombie W.R."/>
            <person name="Messing J."/>
            <person name="Yuan Q."/>
            <person name="Ouyang S."/>
        </authorList>
    </citation>
    <scope>NUCLEOTIDE SEQUENCE</scope>
</reference>
<dbReference type="Pfam" id="PF03732">
    <property type="entry name" value="Retrotrans_gag"/>
    <property type="match status" value="1"/>
</dbReference>
<evidence type="ECO:0000256" key="2">
    <source>
        <dbReference type="ARBA" id="ARBA00022679"/>
    </source>
</evidence>
<dbReference type="GO" id="GO:0015074">
    <property type="term" value="P:DNA integration"/>
    <property type="evidence" value="ECO:0007669"/>
    <property type="project" value="InterPro"/>
</dbReference>
<name>Q7XBS7_ORYSJ</name>
<dbReference type="InterPro" id="IPR021109">
    <property type="entry name" value="Peptidase_aspartic_dom_sf"/>
</dbReference>
<evidence type="ECO:0000256" key="4">
    <source>
        <dbReference type="ARBA" id="ARBA00022722"/>
    </source>
</evidence>
<dbReference type="Gene3D" id="3.10.10.10">
    <property type="entry name" value="HIV Type 1 Reverse Transcriptase, subunit A, domain 1"/>
    <property type="match status" value="1"/>
</dbReference>
<dbReference type="CDD" id="cd00303">
    <property type="entry name" value="retropepsin_like"/>
    <property type="match status" value="1"/>
</dbReference>
<dbReference type="Gene3D" id="2.40.70.10">
    <property type="entry name" value="Acid Proteases"/>
    <property type="match status" value="1"/>
</dbReference>
<dbReference type="Pfam" id="PF17921">
    <property type="entry name" value="Integrase_H2C2"/>
    <property type="match status" value="1"/>
</dbReference>
<dbReference type="SUPFAM" id="SSF56672">
    <property type="entry name" value="DNA/RNA polymerases"/>
    <property type="match status" value="1"/>
</dbReference>
<keyword evidence="7" id="KW-0695">RNA-directed DNA polymerase</keyword>
<gene>
    <name evidence="11" type="ordered locus">LOC_Os10g42880</name>
</gene>
<feature type="compositionally biased region" description="Basic and acidic residues" evidence="9">
    <location>
        <begin position="131"/>
        <end position="162"/>
    </location>
</feature>
<dbReference type="SUPFAM" id="SSF50630">
    <property type="entry name" value="Acid proteases"/>
    <property type="match status" value="1"/>
</dbReference>
<dbReference type="Pfam" id="PF08284">
    <property type="entry name" value="RVP_2"/>
    <property type="match status" value="1"/>
</dbReference>
<evidence type="ECO:0000256" key="7">
    <source>
        <dbReference type="ARBA" id="ARBA00022918"/>
    </source>
</evidence>
<proteinExistence type="predicted"/>
<feature type="domain" description="Integrase catalytic" evidence="10">
    <location>
        <begin position="1130"/>
        <end position="1294"/>
    </location>
</feature>
<dbReference type="CDD" id="cd01647">
    <property type="entry name" value="RT_LTR"/>
    <property type="match status" value="1"/>
</dbReference>
<dbReference type="InterPro" id="IPR043128">
    <property type="entry name" value="Rev_trsase/Diguanyl_cyclase"/>
</dbReference>
<accession>Q7XBS7</accession>
<dbReference type="PANTHER" id="PTHR37984:SF15">
    <property type="entry name" value="INTEGRASE CATALYTIC DOMAIN-CONTAINING PROTEIN"/>
    <property type="match status" value="1"/>
</dbReference>
<evidence type="ECO:0000256" key="9">
    <source>
        <dbReference type="SAM" id="MobiDB-lite"/>
    </source>
</evidence>
<protein>
    <recommendedName>
        <fullName evidence="1">RNA-directed DNA polymerase</fullName>
        <ecNumber evidence="1">2.7.7.49</ecNumber>
    </recommendedName>
</protein>
<dbReference type="InterPro" id="IPR041588">
    <property type="entry name" value="Integrase_H2C2"/>
</dbReference>
<feature type="region of interest" description="Disordered" evidence="9">
    <location>
        <begin position="1398"/>
        <end position="1444"/>
    </location>
</feature>
<dbReference type="InterPro" id="IPR036397">
    <property type="entry name" value="RNaseH_sf"/>
</dbReference>
<dbReference type="PANTHER" id="PTHR37984">
    <property type="entry name" value="PROTEIN CBG26694"/>
    <property type="match status" value="1"/>
</dbReference>